<dbReference type="AlphaFoldDB" id="A0A645HWW5"/>
<name>A0A645HWW5_9ZZZZ</name>
<accession>A0A645HWW5</accession>
<evidence type="ECO:0000313" key="1">
    <source>
        <dbReference type="EMBL" id="MPN43508.1"/>
    </source>
</evidence>
<reference evidence="1" key="1">
    <citation type="submission" date="2019-08" db="EMBL/GenBank/DDBJ databases">
        <authorList>
            <person name="Kucharzyk K."/>
            <person name="Murdoch R.W."/>
            <person name="Higgins S."/>
            <person name="Loffler F."/>
        </authorList>
    </citation>
    <scope>NUCLEOTIDE SEQUENCE</scope>
</reference>
<gene>
    <name evidence="1" type="ORF">SDC9_191068</name>
</gene>
<comment type="caution">
    <text evidence="1">The sequence shown here is derived from an EMBL/GenBank/DDBJ whole genome shotgun (WGS) entry which is preliminary data.</text>
</comment>
<proteinExistence type="predicted"/>
<dbReference type="EMBL" id="VSSQ01101945">
    <property type="protein sequence ID" value="MPN43508.1"/>
    <property type="molecule type" value="Genomic_DNA"/>
</dbReference>
<protein>
    <submittedName>
        <fullName evidence="1">Uncharacterized protein</fullName>
    </submittedName>
</protein>
<organism evidence="1">
    <name type="scientific">bioreactor metagenome</name>
    <dbReference type="NCBI Taxonomy" id="1076179"/>
    <lineage>
        <taxon>unclassified sequences</taxon>
        <taxon>metagenomes</taxon>
        <taxon>ecological metagenomes</taxon>
    </lineage>
</organism>
<sequence length="138" mass="14665">MLHQIGVLSGPEKVNQDLAFAHRSDFLLGGRAHLEDDVGSGPERSSVGQHLGTHCAISLIAEVGGIAGTRFDGDRKAQLDELFDHIGHGGHALFQRKGFPWDADALDVTTLDVTTLGARALDVGRRVGRGRHAESPGV</sequence>